<evidence type="ECO:0000256" key="2">
    <source>
        <dbReference type="ARBA" id="ARBA00022737"/>
    </source>
</evidence>
<dbReference type="InterPro" id="IPR015943">
    <property type="entry name" value="WD40/YVTN_repeat-like_dom_sf"/>
</dbReference>
<comment type="similarity">
    <text evidence="3">Belongs to the WD repeat PROPPIN family.</text>
</comment>
<reference evidence="5 6" key="1">
    <citation type="submission" date="2014-09" db="EMBL/GenBank/DDBJ databases">
        <authorList>
            <person name="Ellenberger Sabrina"/>
        </authorList>
    </citation>
    <scope>NUCLEOTIDE SEQUENCE [LARGE SCALE GENOMIC DNA]</scope>
    <source>
        <strain evidence="5 6">CBS 412.66</strain>
    </source>
</reference>
<evidence type="ECO:0000256" key="3">
    <source>
        <dbReference type="ARBA" id="ARBA00025740"/>
    </source>
</evidence>
<dbReference type="InterPro" id="IPR036322">
    <property type="entry name" value="WD40_repeat_dom_sf"/>
</dbReference>
<dbReference type="GO" id="GO:0005737">
    <property type="term" value="C:cytoplasm"/>
    <property type="evidence" value="ECO:0007669"/>
    <property type="project" value="UniProtKB-ARBA"/>
</dbReference>
<proteinExistence type="inferred from homology"/>
<dbReference type="Gene3D" id="2.130.10.10">
    <property type="entry name" value="YVTN repeat-like/Quinoprotein amine dehydrogenase"/>
    <property type="match status" value="2"/>
</dbReference>
<protein>
    <recommendedName>
        <fullName evidence="7">Autophagy-related protein 18</fullName>
    </recommendedName>
</protein>
<dbReference type="PANTHER" id="PTHR11227">
    <property type="entry name" value="WD-REPEAT PROTEIN INTERACTING WITH PHOSPHOINOSIDES WIPI -RELATED"/>
    <property type="match status" value="1"/>
</dbReference>
<name>A0A0B7NDP8_9FUNG</name>
<dbReference type="Pfam" id="PF21032">
    <property type="entry name" value="PROPPIN"/>
    <property type="match status" value="1"/>
</dbReference>
<evidence type="ECO:0000313" key="6">
    <source>
        <dbReference type="Proteomes" id="UP000054107"/>
    </source>
</evidence>
<feature type="compositionally biased region" description="Polar residues" evidence="4">
    <location>
        <begin position="294"/>
        <end position="304"/>
    </location>
</feature>
<dbReference type="STRING" id="35722.A0A0B7NDP8"/>
<gene>
    <name evidence="5" type="primary">PARPA_09776.1 scaffold 38623</name>
</gene>
<dbReference type="OrthoDB" id="1667587at2759"/>
<evidence type="ECO:0008006" key="7">
    <source>
        <dbReference type="Google" id="ProtNLM"/>
    </source>
</evidence>
<evidence type="ECO:0000313" key="5">
    <source>
        <dbReference type="EMBL" id="CEP15546.1"/>
    </source>
</evidence>
<dbReference type="Proteomes" id="UP000054107">
    <property type="component" value="Unassembled WGS sequence"/>
</dbReference>
<sequence>MTITDQEQITKEENESKQITSVNFNQDFSCISVGTRSGYRIYNCDPFAKCYSKVDSGIGHVEMLFCTSLVALVGLNDNSVHLRIKNTKRESTICELTFETPILSVKMNRKRLIVVLEKQIFVYDISNMKLLHTLDTISNPQAICALSPSSENCYLAYQPLRASDYYTTSSSYSNASPTYNGIGDIEIYDANTMRLENIVQAHKSTISCISMNLEGTLMATASEKGTVIRVFTIPKADKVYQFRRGSYSAKIYSMSFNLVSTLLCVSSDTETVHIFKLSSNNDTSDDHSFDKNDPSATTTSMQRRSSFQHIGRSMGSFLPDRLTDMWEPSRHFASLKLPSVGVRSLVALSRYLVIQIQCSLIYDI</sequence>
<dbReference type="AlphaFoldDB" id="A0A0B7NDP8"/>
<dbReference type="SUPFAM" id="SSF50978">
    <property type="entry name" value="WD40 repeat-like"/>
    <property type="match status" value="1"/>
</dbReference>
<organism evidence="5 6">
    <name type="scientific">Parasitella parasitica</name>
    <dbReference type="NCBI Taxonomy" id="35722"/>
    <lineage>
        <taxon>Eukaryota</taxon>
        <taxon>Fungi</taxon>
        <taxon>Fungi incertae sedis</taxon>
        <taxon>Mucoromycota</taxon>
        <taxon>Mucoromycotina</taxon>
        <taxon>Mucoromycetes</taxon>
        <taxon>Mucorales</taxon>
        <taxon>Mucorineae</taxon>
        <taxon>Mucoraceae</taxon>
        <taxon>Parasitella</taxon>
    </lineage>
</organism>
<keyword evidence="2" id="KW-0677">Repeat</keyword>
<dbReference type="EMBL" id="LN732480">
    <property type="protein sequence ID" value="CEP15546.1"/>
    <property type="molecule type" value="Genomic_DNA"/>
</dbReference>
<evidence type="ECO:0000256" key="1">
    <source>
        <dbReference type="ARBA" id="ARBA00022574"/>
    </source>
</evidence>
<evidence type="ECO:0000256" key="4">
    <source>
        <dbReference type="SAM" id="MobiDB-lite"/>
    </source>
</evidence>
<dbReference type="InterPro" id="IPR001680">
    <property type="entry name" value="WD40_rpt"/>
</dbReference>
<keyword evidence="6" id="KW-1185">Reference proteome</keyword>
<dbReference type="InterPro" id="IPR048720">
    <property type="entry name" value="PROPPIN"/>
</dbReference>
<accession>A0A0B7NDP8</accession>
<dbReference type="SMART" id="SM00320">
    <property type="entry name" value="WD40"/>
    <property type="match status" value="3"/>
</dbReference>
<keyword evidence="1" id="KW-0853">WD repeat</keyword>
<feature type="compositionally biased region" description="Basic and acidic residues" evidence="4">
    <location>
        <begin position="284"/>
        <end position="293"/>
    </location>
</feature>
<feature type="region of interest" description="Disordered" evidence="4">
    <location>
        <begin position="281"/>
        <end position="304"/>
    </location>
</feature>